<evidence type="ECO:0000259" key="1">
    <source>
        <dbReference type="Pfam" id="PF08240"/>
    </source>
</evidence>
<dbReference type="GO" id="GO:0005739">
    <property type="term" value="C:mitochondrion"/>
    <property type="evidence" value="ECO:0007669"/>
    <property type="project" value="TreeGrafter"/>
</dbReference>
<dbReference type="VEuPathDB" id="FungiDB:PV07_08870"/>
<reference evidence="2 3" key="1">
    <citation type="submission" date="2015-01" db="EMBL/GenBank/DDBJ databases">
        <title>The Genome Sequence of Cladophialophora immunda CBS83496.</title>
        <authorList>
            <consortium name="The Broad Institute Genomics Platform"/>
            <person name="Cuomo C."/>
            <person name="de Hoog S."/>
            <person name="Gorbushina A."/>
            <person name="Stielow B."/>
            <person name="Teixiera M."/>
            <person name="Abouelleil A."/>
            <person name="Chapman S.B."/>
            <person name="Priest M."/>
            <person name="Young S.K."/>
            <person name="Wortman J."/>
            <person name="Nusbaum C."/>
            <person name="Birren B."/>
        </authorList>
    </citation>
    <scope>NUCLEOTIDE SEQUENCE [LARGE SCALE GENOMIC DNA]</scope>
    <source>
        <strain evidence="2 3">CBS 83496</strain>
    </source>
</reference>
<gene>
    <name evidence="2" type="ORF">PV07_08870</name>
</gene>
<dbReference type="RefSeq" id="XP_016245930.1">
    <property type="nucleotide sequence ID" value="XM_016396074.1"/>
</dbReference>
<dbReference type="HOGENOM" id="CLU_026673_0_0_1"/>
<dbReference type="Proteomes" id="UP000054466">
    <property type="component" value="Unassembled WGS sequence"/>
</dbReference>
<dbReference type="PANTHER" id="PTHR43677:SF4">
    <property type="entry name" value="QUINONE OXIDOREDUCTASE-LIKE PROTEIN 2"/>
    <property type="match status" value="1"/>
</dbReference>
<dbReference type="OrthoDB" id="5407715at2759"/>
<dbReference type="SUPFAM" id="SSF51735">
    <property type="entry name" value="NAD(P)-binding Rossmann-fold domains"/>
    <property type="match status" value="1"/>
</dbReference>
<keyword evidence="3" id="KW-1185">Reference proteome</keyword>
<dbReference type="AlphaFoldDB" id="A0A0D2CQ31"/>
<dbReference type="GO" id="GO:0016491">
    <property type="term" value="F:oxidoreductase activity"/>
    <property type="evidence" value="ECO:0007669"/>
    <property type="project" value="TreeGrafter"/>
</dbReference>
<accession>A0A0D2CQ31</accession>
<protein>
    <recommendedName>
        <fullName evidence="1">Alcohol dehydrogenase-like N-terminal domain-containing protein</fullName>
    </recommendedName>
</protein>
<dbReference type="CDD" id="cd05188">
    <property type="entry name" value="MDR"/>
    <property type="match status" value="1"/>
</dbReference>
<dbReference type="GeneID" id="27348064"/>
<dbReference type="PANTHER" id="PTHR43677">
    <property type="entry name" value="SHORT-CHAIN DEHYDROGENASE/REDUCTASE"/>
    <property type="match status" value="1"/>
</dbReference>
<dbReference type="InterPro" id="IPR011032">
    <property type="entry name" value="GroES-like_sf"/>
</dbReference>
<dbReference type="InterPro" id="IPR036291">
    <property type="entry name" value="NAD(P)-bd_dom_sf"/>
</dbReference>
<sequence length="375" mass="39718">MVSLPDTHHALVLSSLDAPLEVKSIAAPELIPGSAIVQVLSSPVLAYAAKLYSGALQYPLHPPMTVGGGAIGRIVAVGSDATHLAPGQLVLVDPMIRGRDDPAKSILLGVHGGLSEGAARLMKGDWRDGSCAEFARWPLENIHALDEDKLKDGLGYSHHEMAYIIRFLVPMGGLAELDVRAGDRVVIAPATGQFGGAAVEVALALGADVVICGRKKDVLEGMKATLGPVYPRSRIDAVALSGTVDTDVAAIQHAGPVDKYLDFSPAAAAGSTHITSCLMSLRKGGRACFQGGIAQPVPIPYLHVMFNDLVIGGKFMYEREAIRRAIALVESGRLRFELPGLKAFGLREWRDAFAAAERNGGWRQMVVLEPAKQST</sequence>
<organism evidence="2 3">
    <name type="scientific">Cladophialophora immunda</name>
    <dbReference type="NCBI Taxonomy" id="569365"/>
    <lineage>
        <taxon>Eukaryota</taxon>
        <taxon>Fungi</taxon>
        <taxon>Dikarya</taxon>
        <taxon>Ascomycota</taxon>
        <taxon>Pezizomycotina</taxon>
        <taxon>Eurotiomycetes</taxon>
        <taxon>Chaetothyriomycetidae</taxon>
        <taxon>Chaetothyriales</taxon>
        <taxon>Herpotrichiellaceae</taxon>
        <taxon>Cladophialophora</taxon>
    </lineage>
</organism>
<dbReference type="InterPro" id="IPR013154">
    <property type="entry name" value="ADH-like_N"/>
</dbReference>
<proteinExistence type="predicted"/>
<dbReference type="STRING" id="569365.A0A0D2CQ31"/>
<feature type="domain" description="Alcohol dehydrogenase-like N-terminal" evidence="1">
    <location>
        <begin position="32"/>
        <end position="138"/>
    </location>
</feature>
<dbReference type="Gene3D" id="3.40.50.720">
    <property type="entry name" value="NAD(P)-binding Rossmann-like Domain"/>
    <property type="match status" value="1"/>
</dbReference>
<dbReference type="Pfam" id="PF08240">
    <property type="entry name" value="ADH_N"/>
    <property type="match status" value="1"/>
</dbReference>
<dbReference type="SUPFAM" id="SSF50129">
    <property type="entry name" value="GroES-like"/>
    <property type="match status" value="1"/>
</dbReference>
<dbReference type="EMBL" id="KN847044">
    <property type="protein sequence ID" value="KIW25714.1"/>
    <property type="molecule type" value="Genomic_DNA"/>
</dbReference>
<evidence type="ECO:0000313" key="3">
    <source>
        <dbReference type="Proteomes" id="UP000054466"/>
    </source>
</evidence>
<evidence type="ECO:0000313" key="2">
    <source>
        <dbReference type="EMBL" id="KIW25714.1"/>
    </source>
</evidence>
<dbReference type="InterPro" id="IPR051397">
    <property type="entry name" value="Zn-ADH-like_protein"/>
</dbReference>
<name>A0A0D2CQ31_9EURO</name>
<dbReference type="Gene3D" id="3.90.180.10">
    <property type="entry name" value="Medium-chain alcohol dehydrogenases, catalytic domain"/>
    <property type="match status" value="1"/>
</dbReference>